<evidence type="ECO:0000256" key="2">
    <source>
        <dbReference type="ARBA" id="ARBA00022452"/>
    </source>
</evidence>
<keyword evidence="2" id="KW-0812">Transmembrane</keyword>
<evidence type="ECO:0000256" key="3">
    <source>
        <dbReference type="ARBA" id="ARBA00023136"/>
    </source>
</evidence>
<evidence type="ECO:0000313" key="7">
    <source>
        <dbReference type="Proteomes" id="UP000185783"/>
    </source>
</evidence>
<evidence type="ECO:0000259" key="5">
    <source>
        <dbReference type="PROSITE" id="PS51779"/>
    </source>
</evidence>
<evidence type="ECO:0000256" key="1">
    <source>
        <dbReference type="ARBA" id="ARBA00004370"/>
    </source>
</evidence>
<feature type="chain" id="PRO_5010543091" description="POTRA domain-containing protein" evidence="4">
    <location>
        <begin position="21"/>
        <end position="637"/>
    </location>
</feature>
<keyword evidence="2" id="KW-1134">Transmembrane beta strand</keyword>
<dbReference type="AlphaFoldDB" id="A0A1U7JEZ9"/>
<comment type="subcellular location">
    <subcellularLocation>
        <location evidence="1">Membrane</location>
    </subcellularLocation>
</comment>
<sequence length="637" mass="68761">MLAGLVLAAALLFAAPPAQAFSLFGIHLWGEEETEASADDALPEPTRFTVELTVTPNPETGEVDEDLKARLERNSDLVTNQDSPVSGEAGVLALASGDFENMVGTLYTRGYYGGLVSVRIDGRPLSVVIEDPNPIQTRPIPVEVTVTPGPVFSLGKVDIRYKTPRAELQDMLPGAGDLGLVTGEPAFSEKVLTAEKRGLSALDDEGFPKARVADRQLSANHSANTLDVTLVFDSGREAFFGPVSVEGTERMDPVFIRSYANIPEGMRYDARILKRAETRLRDLGVFASLRVRPDDTIAADGTLPITITVSERPRRVFGFGASWSSNEGFGVEGYWRHRNLFGQAEKLQVSGSVGKIDTVNPEDLEYALRLAFEKPGAFGPTTSFTTSLAAVQEQPENYTSRSLSADAFFVKDFDETLSGRVGGEVYYANEEDVFGTNDYFIVGIPGYLTYDTRDDDLNPSSGIYAEAYVEPAIDALDTSPLVFSRFSAASYLGLDDANRFILAGRVATGTIYSDSLQDIPASRRFFLGGGGSVRGYAYKNIGPRIGDEVIGGRSFLQLNGELRTKLTDNIGAVGFVDAGAAFEQSLPDFSEPLQVGVGAGLRYFTPVGPLRLDVGVPLDPKENDPSFAIYVGLSQSF</sequence>
<dbReference type="EMBL" id="LVVZ01000022">
    <property type="protein sequence ID" value="OKL43262.1"/>
    <property type="molecule type" value="Genomic_DNA"/>
</dbReference>
<organism evidence="6 7">
    <name type="scientific">Pseudovibrio exalbescens</name>
    <dbReference type="NCBI Taxonomy" id="197461"/>
    <lineage>
        <taxon>Bacteria</taxon>
        <taxon>Pseudomonadati</taxon>
        <taxon>Pseudomonadota</taxon>
        <taxon>Alphaproteobacteria</taxon>
        <taxon>Hyphomicrobiales</taxon>
        <taxon>Stappiaceae</taxon>
        <taxon>Pseudovibrio</taxon>
    </lineage>
</organism>
<dbReference type="Gene3D" id="3.10.20.310">
    <property type="entry name" value="membrane protein fhac"/>
    <property type="match status" value="1"/>
</dbReference>
<dbReference type="Pfam" id="PF01103">
    <property type="entry name" value="Omp85"/>
    <property type="match status" value="1"/>
</dbReference>
<dbReference type="Proteomes" id="UP000185783">
    <property type="component" value="Unassembled WGS sequence"/>
</dbReference>
<dbReference type="SUPFAM" id="SSF56935">
    <property type="entry name" value="Porins"/>
    <property type="match status" value="1"/>
</dbReference>
<feature type="signal peptide" evidence="4">
    <location>
        <begin position="1"/>
        <end position="20"/>
    </location>
</feature>
<evidence type="ECO:0000256" key="4">
    <source>
        <dbReference type="SAM" id="SignalP"/>
    </source>
</evidence>
<dbReference type="Gene3D" id="2.40.160.50">
    <property type="entry name" value="membrane protein fhac: a member of the omp85/tpsb transporter family"/>
    <property type="match status" value="1"/>
</dbReference>
<dbReference type="InterPro" id="IPR000184">
    <property type="entry name" value="Bac_surfAg_D15"/>
</dbReference>
<keyword evidence="7" id="KW-1185">Reference proteome</keyword>
<gene>
    <name evidence="6" type="ORF">A3843_15455</name>
</gene>
<feature type="domain" description="POTRA" evidence="5">
    <location>
        <begin position="238"/>
        <end position="312"/>
    </location>
</feature>
<dbReference type="InterPro" id="IPR034746">
    <property type="entry name" value="POTRA"/>
</dbReference>
<dbReference type="PANTHER" id="PTHR12815">
    <property type="entry name" value="SORTING AND ASSEMBLY MACHINERY SAMM50 PROTEIN FAMILY MEMBER"/>
    <property type="match status" value="1"/>
</dbReference>
<name>A0A1U7JEZ9_9HYPH</name>
<dbReference type="InterPro" id="IPR039910">
    <property type="entry name" value="D15-like"/>
</dbReference>
<dbReference type="GO" id="GO:0019867">
    <property type="term" value="C:outer membrane"/>
    <property type="evidence" value="ECO:0007669"/>
    <property type="project" value="InterPro"/>
</dbReference>
<protein>
    <recommendedName>
        <fullName evidence="5">POTRA domain-containing protein</fullName>
    </recommendedName>
</protein>
<dbReference type="PROSITE" id="PS51779">
    <property type="entry name" value="POTRA"/>
    <property type="match status" value="1"/>
</dbReference>
<proteinExistence type="predicted"/>
<dbReference type="STRING" id="197461.A3843_15455"/>
<comment type="caution">
    <text evidence="6">The sequence shown here is derived from an EMBL/GenBank/DDBJ whole genome shotgun (WGS) entry which is preliminary data.</text>
</comment>
<reference evidence="6 7" key="1">
    <citation type="submission" date="2016-03" db="EMBL/GenBank/DDBJ databases">
        <title>Genome sequence of Nesiotobacter sp. nov., a moderately halophilic alphaproteobacterium isolated from the Yellow Sea, China.</title>
        <authorList>
            <person name="Zhang G."/>
            <person name="Zhang R."/>
        </authorList>
    </citation>
    <scope>NUCLEOTIDE SEQUENCE [LARGE SCALE GENOMIC DNA]</scope>
    <source>
        <strain evidence="6 7">WB1-6</strain>
    </source>
</reference>
<keyword evidence="3" id="KW-0472">Membrane</keyword>
<keyword evidence="4" id="KW-0732">Signal</keyword>
<dbReference type="PANTHER" id="PTHR12815:SF42">
    <property type="entry name" value="BACTERIAL SURFACE ANTIGEN (D15) DOMAIN-CONTAINING PROTEIN"/>
    <property type="match status" value="1"/>
</dbReference>
<evidence type="ECO:0000313" key="6">
    <source>
        <dbReference type="EMBL" id="OKL43262.1"/>
    </source>
</evidence>
<accession>A0A1U7JEZ9</accession>